<dbReference type="AlphaFoldDB" id="A0A2T0TMT1"/>
<protein>
    <submittedName>
        <fullName evidence="1">Uncharacterized protein</fullName>
    </submittedName>
</protein>
<sequence>MGIKKPQPTQGKNVKVTTTSIVSPDIKHPVFCFRYLVKGFDLEQCEEYESVALIKHLYNLSQLTWEEIKLAPRHGMGSEKIQRNSIKASIPKFITDDVDYFLALRFQGKKPFVGHRSGSVFHIIWIDNKFTLYNH</sequence>
<keyword evidence="2" id="KW-1185">Reference proteome</keyword>
<dbReference type="Proteomes" id="UP000238375">
    <property type="component" value="Unassembled WGS sequence"/>
</dbReference>
<accession>A0A2T0TMT1</accession>
<dbReference type="RefSeq" id="WP_106135742.1">
    <property type="nucleotide sequence ID" value="NZ_PVTE01000001.1"/>
</dbReference>
<comment type="caution">
    <text evidence="1">The sequence shown here is derived from an EMBL/GenBank/DDBJ whole genome shotgun (WGS) entry which is preliminary data.</text>
</comment>
<organism evidence="1 2">
    <name type="scientific">Spirosoma oryzae</name>
    <dbReference type="NCBI Taxonomy" id="1469603"/>
    <lineage>
        <taxon>Bacteria</taxon>
        <taxon>Pseudomonadati</taxon>
        <taxon>Bacteroidota</taxon>
        <taxon>Cytophagia</taxon>
        <taxon>Cytophagales</taxon>
        <taxon>Cytophagaceae</taxon>
        <taxon>Spirosoma</taxon>
    </lineage>
</organism>
<dbReference type="OrthoDB" id="960778at2"/>
<evidence type="ECO:0000313" key="1">
    <source>
        <dbReference type="EMBL" id="PRY46966.1"/>
    </source>
</evidence>
<dbReference type="EMBL" id="PVTE01000001">
    <property type="protein sequence ID" value="PRY46966.1"/>
    <property type="molecule type" value="Genomic_DNA"/>
</dbReference>
<proteinExistence type="predicted"/>
<name>A0A2T0TMT1_9BACT</name>
<reference evidence="1 2" key="1">
    <citation type="submission" date="2018-03" db="EMBL/GenBank/DDBJ databases">
        <title>Genomic Encyclopedia of Archaeal and Bacterial Type Strains, Phase II (KMG-II): from individual species to whole genera.</title>
        <authorList>
            <person name="Goeker M."/>
        </authorList>
    </citation>
    <scope>NUCLEOTIDE SEQUENCE [LARGE SCALE GENOMIC DNA]</scope>
    <source>
        <strain evidence="1 2">DSM 28354</strain>
    </source>
</reference>
<evidence type="ECO:0000313" key="2">
    <source>
        <dbReference type="Proteomes" id="UP000238375"/>
    </source>
</evidence>
<gene>
    <name evidence="1" type="ORF">CLV58_10130</name>
</gene>